<proteinExistence type="predicted"/>
<dbReference type="Pfam" id="PF08447">
    <property type="entry name" value="PAS_3"/>
    <property type="match status" value="1"/>
</dbReference>
<dbReference type="SUPFAM" id="SSF52172">
    <property type="entry name" value="CheY-like"/>
    <property type="match status" value="1"/>
</dbReference>
<dbReference type="SMART" id="SM01012">
    <property type="entry name" value="ANTAR"/>
    <property type="match status" value="1"/>
</dbReference>
<reference evidence="3" key="1">
    <citation type="journal article" date="2019" name="Int. J. Syst. Evol. Microbiol.">
        <title>The Global Catalogue of Microorganisms (GCM) 10K type strain sequencing project: providing services to taxonomists for standard genome sequencing and annotation.</title>
        <authorList>
            <consortium name="The Broad Institute Genomics Platform"/>
            <consortium name="The Broad Institute Genome Sequencing Center for Infectious Disease"/>
            <person name="Wu L."/>
            <person name="Ma J."/>
        </authorList>
    </citation>
    <scope>NUCLEOTIDE SEQUENCE [LARGE SCALE GENOMIC DNA]</scope>
    <source>
        <strain evidence="3">JCM 16227</strain>
    </source>
</reference>
<keyword evidence="3" id="KW-1185">Reference proteome</keyword>
<evidence type="ECO:0000313" key="2">
    <source>
        <dbReference type="EMBL" id="GAA2367542.1"/>
    </source>
</evidence>
<organism evidence="2 3">
    <name type="scientific">Gordonia cholesterolivorans</name>
    <dbReference type="NCBI Taxonomy" id="559625"/>
    <lineage>
        <taxon>Bacteria</taxon>
        <taxon>Bacillati</taxon>
        <taxon>Actinomycetota</taxon>
        <taxon>Actinomycetes</taxon>
        <taxon>Mycobacteriales</taxon>
        <taxon>Gordoniaceae</taxon>
        <taxon>Gordonia</taxon>
    </lineage>
</organism>
<gene>
    <name evidence="2" type="ORF">GCM10009855_03470</name>
</gene>
<accession>A0ABP5U229</accession>
<evidence type="ECO:0000259" key="1">
    <source>
        <dbReference type="PROSITE" id="PS50921"/>
    </source>
</evidence>
<protein>
    <submittedName>
        <fullName evidence="2">PAS and ANTAR domain-containing protein</fullName>
    </submittedName>
</protein>
<dbReference type="PROSITE" id="PS50921">
    <property type="entry name" value="ANTAR"/>
    <property type="match status" value="1"/>
</dbReference>
<feature type="domain" description="ANTAR" evidence="1">
    <location>
        <begin position="121"/>
        <end position="182"/>
    </location>
</feature>
<dbReference type="InterPro" id="IPR013655">
    <property type="entry name" value="PAS_fold_3"/>
</dbReference>
<dbReference type="InterPro" id="IPR005561">
    <property type="entry name" value="ANTAR"/>
</dbReference>
<dbReference type="InterPro" id="IPR036388">
    <property type="entry name" value="WH-like_DNA-bd_sf"/>
</dbReference>
<dbReference type="Gene3D" id="3.30.450.20">
    <property type="entry name" value="PAS domain"/>
    <property type="match status" value="1"/>
</dbReference>
<dbReference type="Gene3D" id="1.10.10.10">
    <property type="entry name" value="Winged helix-like DNA-binding domain superfamily/Winged helix DNA-binding domain"/>
    <property type="match status" value="1"/>
</dbReference>
<dbReference type="EMBL" id="BAAARB010000002">
    <property type="protein sequence ID" value="GAA2367542.1"/>
    <property type="molecule type" value="Genomic_DNA"/>
</dbReference>
<dbReference type="Pfam" id="PF03861">
    <property type="entry name" value="ANTAR"/>
    <property type="match status" value="1"/>
</dbReference>
<name>A0ABP5U229_9ACTN</name>
<dbReference type="InterPro" id="IPR011006">
    <property type="entry name" value="CheY-like_superfamily"/>
</dbReference>
<sequence>MTGDTTEHSQDSRVGSFRYLFATDEWEWSDEVARMHGYRPGSVKPTTELIISHKHPDDRGAFEYQLTRVHREHTHLSSRHRIIDVQGRVHDVTVIGRTFDGGSGTPIGTEGYYVDVTVPDETVRAEVAAHIEDFRQSHATIEQAKGMLMVVYGVTAEHAFDVLRWRSQQENIKLKDLCDAIVESAIRNAQLPRETRSEFDLIVLGRR</sequence>
<dbReference type="Proteomes" id="UP001501170">
    <property type="component" value="Unassembled WGS sequence"/>
</dbReference>
<dbReference type="RefSeq" id="WP_006896795.1">
    <property type="nucleotide sequence ID" value="NZ_BAAARB010000002.1"/>
</dbReference>
<comment type="caution">
    <text evidence="2">The sequence shown here is derived from an EMBL/GenBank/DDBJ whole genome shotgun (WGS) entry which is preliminary data.</text>
</comment>
<dbReference type="InterPro" id="IPR035965">
    <property type="entry name" value="PAS-like_dom_sf"/>
</dbReference>
<evidence type="ECO:0000313" key="3">
    <source>
        <dbReference type="Proteomes" id="UP001501170"/>
    </source>
</evidence>
<dbReference type="SUPFAM" id="SSF55785">
    <property type="entry name" value="PYP-like sensor domain (PAS domain)"/>
    <property type="match status" value="1"/>
</dbReference>